<evidence type="ECO:0000313" key="2">
    <source>
        <dbReference type="Proteomes" id="UP001150879"/>
    </source>
</evidence>
<protein>
    <submittedName>
        <fullName evidence="1">Uncharacterized protein</fullName>
    </submittedName>
</protein>
<keyword evidence="2" id="KW-1185">Reference proteome</keyword>
<proteinExistence type="predicted"/>
<gene>
    <name evidence="1" type="ORF">N7472_008281</name>
</gene>
<comment type="caution">
    <text evidence="1">The sequence shown here is derived from an EMBL/GenBank/DDBJ whole genome shotgun (WGS) entry which is preliminary data.</text>
</comment>
<sequence length="107" mass="11463">MQVAQANYLIPWAFAVYNNGFLSIIGQTPNLDLFGGSHHHPFGQEASISIPSKGELFVASCITDPANSKSTIKISMEVSSATITSPRRDITVFQNDPVGPNARDSAV</sequence>
<dbReference type="EMBL" id="JAPQKP010000005">
    <property type="protein sequence ID" value="KAJ5189267.1"/>
    <property type="molecule type" value="Genomic_DNA"/>
</dbReference>
<evidence type="ECO:0000313" key="1">
    <source>
        <dbReference type="EMBL" id="KAJ5189267.1"/>
    </source>
</evidence>
<accession>A0A9W9J405</accession>
<dbReference type="Proteomes" id="UP001150879">
    <property type="component" value="Unassembled WGS sequence"/>
</dbReference>
<reference evidence="1" key="2">
    <citation type="journal article" date="2023" name="IMA Fungus">
        <title>Comparative genomic study of the Penicillium genus elucidates a diverse pangenome and 15 lateral gene transfer events.</title>
        <authorList>
            <person name="Petersen C."/>
            <person name="Sorensen T."/>
            <person name="Nielsen M.R."/>
            <person name="Sondergaard T.E."/>
            <person name="Sorensen J.L."/>
            <person name="Fitzpatrick D.A."/>
            <person name="Frisvad J.C."/>
            <person name="Nielsen K.L."/>
        </authorList>
    </citation>
    <scope>NUCLEOTIDE SEQUENCE</scope>
    <source>
        <strain evidence="1">IBT 16849</strain>
    </source>
</reference>
<name>A0A9W9J405_9EURO</name>
<reference evidence="1" key="1">
    <citation type="submission" date="2022-11" db="EMBL/GenBank/DDBJ databases">
        <authorList>
            <person name="Petersen C."/>
        </authorList>
    </citation>
    <scope>NUCLEOTIDE SEQUENCE</scope>
    <source>
        <strain evidence="1">IBT 16849</strain>
    </source>
</reference>
<dbReference type="AlphaFoldDB" id="A0A9W9J405"/>
<organism evidence="1 2">
    <name type="scientific">Penicillium cf. griseofulvum</name>
    <dbReference type="NCBI Taxonomy" id="2972120"/>
    <lineage>
        <taxon>Eukaryota</taxon>
        <taxon>Fungi</taxon>
        <taxon>Dikarya</taxon>
        <taxon>Ascomycota</taxon>
        <taxon>Pezizomycotina</taxon>
        <taxon>Eurotiomycetes</taxon>
        <taxon>Eurotiomycetidae</taxon>
        <taxon>Eurotiales</taxon>
        <taxon>Aspergillaceae</taxon>
        <taxon>Penicillium</taxon>
    </lineage>
</organism>